<dbReference type="EC" id="3.2.1.14" evidence="3"/>
<keyword evidence="19" id="KW-1185">Reference proteome</keyword>
<evidence type="ECO:0000256" key="13">
    <source>
        <dbReference type="RuleBase" id="RU000489"/>
    </source>
</evidence>
<dbReference type="SUPFAM" id="SSF51445">
    <property type="entry name" value="(Trans)glycosidases"/>
    <property type="match status" value="1"/>
</dbReference>
<feature type="compositionally biased region" description="Low complexity" evidence="14">
    <location>
        <begin position="374"/>
        <end position="392"/>
    </location>
</feature>
<evidence type="ECO:0000259" key="17">
    <source>
        <dbReference type="PROSITE" id="PS51910"/>
    </source>
</evidence>
<dbReference type="SUPFAM" id="SSF57180">
    <property type="entry name" value="Cellulose-binding domain"/>
    <property type="match status" value="1"/>
</dbReference>
<dbReference type="PANTHER" id="PTHR45708">
    <property type="entry name" value="ENDOCHITINASE"/>
    <property type="match status" value="1"/>
</dbReference>
<dbReference type="AlphaFoldDB" id="A0AAN7A7I3"/>
<dbReference type="InterPro" id="IPR001579">
    <property type="entry name" value="Glyco_hydro_18_chit_AS"/>
</dbReference>
<dbReference type="Gene3D" id="3.20.20.80">
    <property type="entry name" value="Glycosidases"/>
    <property type="match status" value="1"/>
</dbReference>
<dbReference type="InterPro" id="IPR017853">
    <property type="entry name" value="GH"/>
</dbReference>
<evidence type="ECO:0000256" key="10">
    <source>
        <dbReference type="ARBA" id="ARBA00023295"/>
    </source>
</evidence>
<evidence type="ECO:0000256" key="2">
    <source>
        <dbReference type="ARBA" id="ARBA00004613"/>
    </source>
</evidence>
<dbReference type="GO" id="GO:0000272">
    <property type="term" value="P:polysaccharide catabolic process"/>
    <property type="evidence" value="ECO:0007669"/>
    <property type="project" value="UniProtKB-KW"/>
</dbReference>
<dbReference type="InterPro" id="IPR050542">
    <property type="entry name" value="Glycosyl_Hydrlase18_Chitinase"/>
</dbReference>
<comment type="caution">
    <text evidence="18">The sequence shown here is derived from an EMBL/GenBank/DDBJ whole genome shotgun (WGS) entry which is preliminary data.</text>
</comment>
<name>A0AAN7A7I3_9PEZI</name>
<keyword evidence="4" id="KW-0964">Secreted</keyword>
<organism evidence="18 19">
    <name type="scientific">Triangularia setosa</name>
    <dbReference type="NCBI Taxonomy" id="2587417"/>
    <lineage>
        <taxon>Eukaryota</taxon>
        <taxon>Fungi</taxon>
        <taxon>Dikarya</taxon>
        <taxon>Ascomycota</taxon>
        <taxon>Pezizomycotina</taxon>
        <taxon>Sordariomycetes</taxon>
        <taxon>Sordariomycetidae</taxon>
        <taxon>Sordariales</taxon>
        <taxon>Podosporaceae</taxon>
        <taxon>Triangularia</taxon>
    </lineage>
</organism>
<dbReference type="EMBL" id="MU866179">
    <property type="protein sequence ID" value="KAK4176963.1"/>
    <property type="molecule type" value="Genomic_DNA"/>
</dbReference>
<evidence type="ECO:0000256" key="9">
    <source>
        <dbReference type="ARBA" id="ARBA00023277"/>
    </source>
</evidence>
<dbReference type="InterPro" id="IPR000254">
    <property type="entry name" value="CBD"/>
</dbReference>
<feature type="chain" id="PRO_5042905201" description="chitinase" evidence="15">
    <location>
        <begin position="24"/>
        <end position="430"/>
    </location>
</feature>
<keyword evidence="6 15" id="KW-0732">Signal</keyword>
<protein>
    <recommendedName>
        <fullName evidence="3">chitinase</fullName>
        <ecNumber evidence="3">3.2.1.14</ecNumber>
    </recommendedName>
</protein>
<evidence type="ECO:0000256" key="6">
    <source>
        <dbReference type="ARBA" id="ARBA00022729"/>
    </source>
</evidence>
<reference evidence="18" key="1">
    <citation type="journal article" date="2023" name="Mol. Phylogenet. Evol.">
        <title>Genome-scale phylogeny and comparative genomics of the fungal order Sordariales.</title>
        <authorList>
            <person name="Hensen N."/>
            <person name="Bonometti L."/>
            <person name="Westerberg I."/>
            <person name="Brannstrom I.O."/>
            <person name="Guillou S."/>
            <person name="Cros-Aarteil S."/>
            <person name="Calhoun S."/>
            <person name="Haridas S."/>
            <person name="Kuo A."/>
            <person name="Mondo S."/>
            <person name="Pangilinan J."/>
            <person name="Riley R."/>
            <person name="LaButti K."/>
            <person name="Andreopoulos B."/>
            <person name="Lipzen A."/>
            <person name="Chen C."/>
            <person name="Yan M."/>
            <person name="Daum C."/>
            <person name="Ng V."/>
            <person name="Clum A."/>
            <person name="Steindorff A."/>
            <person name="Ohm R.A."/>
            <person name="Martin F."/>
            <person name="Silar P."/>
            <person name="Natvig D.O."/>
            <person name="Lalanne C."/>
            <person name="Gautier V."/>
            <person name="Ament-Velasquez S.L."/>
            <person name="Kruys A."/>
            <person name="Hutchinson M.I."/>
            <person name="Powell A.J."/>
            <person name="Barry K."/>
            <person name="Miller A.N."/>
            <person name="Grigoriev I.V."/>
            <person name="Debuchy R."/>
            <person name="Gladieux P."/>
            <person name="Hiltunen Thoren M."/>
            <person name="Johannesson H."/>
        </authorList>
    </citation>
    <scope>NUCLEOTIDE SEQUENCE</scope>
    <source>
        <strain evidence="18">CBS 892.96</strain>
    </source>
</reference>
<reference evidence="18" key="2">
    <citation type="submission" date="2023-05" db="EMBL/GenBank/DDBJ databases">
        <authorList>
            <consortium name="Lawrence Berkeley National Laboratory"/>
            <person name="Steindorff A."/>
            <person name="Hensen N."/>
            <person name="Bonometti L."/>
            <person name="Westerberg I."/>
            <person name="Brannstrom I.O."/>
            <person name="Guillou S."/>
            <person name="Cros-Aarteil S."/>
            <person name="Calhoun S."/>
            <person name="Haridas S."/>
            <person name="Kuo A."/>
            <person name="Mondo S."/>
            <person name="Pangilinan J."/>
            <person name="Riley R."/>
            <person name="Labutti K."/>
            <person name="Andreopoulos B."/>
            <person name="Lipzen A."/>
            <person name="Chen C."/>
            <person name="Yanf M."/>
            <person name="Daum C."/>
            <person name="Ng V."/>
            <person name="Clum A."/>
            <person name="Ohm R."/>
            <person name="Martin F."/>
            <person name="Silar P."/>
            <person name="Natvig D."/>
            <person name="Lalanne C."/>
            <person name="Gautier V."/>
            <person name="Ament-Velasquez S.L."/>
            <person name="Kruys A."/>
            <person name="Hutchinson M.I."/>
            <person name="Powell A.J."/>
            <person name="Barry K."/>
            <person name="Miller A.N."/>
            <person name="Grigoriev I.V."/>
            <person name="Debuchy R."/>
            <person name="Gladieux P."/>
            <person name="Thoren M.H."/>
            <person name="Johannesson H."/>
        </authorList>
    </citation>
    <scope>NUCLEOTIDE SEQUENCE</scope>
    <source>
        <strain evidence="18">CBS 892.96</strain>
    </source>
</reference>
<keyword evidence="7 13" id="KW-0378">Hydrolase</keyword>
<dbReference type="GO" id="GO:0008843">
    <property type="term" value="F:endochitinase activity"/>
    <property type="evidence" value="ECO:0007669"/>
    <property type="project" value="UniProtKB-EC"/>
</dbReference>
<keyword evidence="8" id="KW-0146">Chitin degradation</keyword>
<dbReference type="InterPro" id="IPR035971">
    <property type="entry name" value="CBD_sf"/>
</dbReference>
<comment type="catalytic activity">
    <reaction evidence="1">
        <text>Random endo-hydrolysis of N-acetyl-beta-D-glucosaminide (1-&gt;4)-beta-linkages in chitin and chitodextrins.</text>
        <dbReference type="EC" id="3.2.1.14"/>
    </reaction>
</comment>
<dbReference type="InterPro" id="IPR045321">
    <property type="entry name" value="Cts1-like"/>
</dbReference>
<dbReference type="SMART" id="SM00236">
    <property type="entry name" value="fCBD"/>
    <property type="match status" value="1"/>
</dbReference>
<comment type="subcellular location">
    <subcellularLocation>
        <location evidence="2">Secreted</location>
    </subcellularLocation>
</comment>
<evidence type="ECO:0000256" key="11">
    <source>
        <dbReference type="ARBA" id="ARBA00023326"/>
    </source>
</evidence>
<evidence type="ECO:0000256" key="3">
    <source>
        <dbReference type="ARBA" id="ARBA00012729"/>
    </source>
</evidence>
<feature type="domain" description="CBM1" evidence="16">
    <location>
        <begin position="394"/>
        <end position="430"/>
    </location>
</feature>
<dbReference type="PROSITE" id="PS51910">
    <property type="entry name" value="GH18_2"/>
    <property type="match status" value="1"/>
</dbReference>
<sequence length="430" mass="46017">MRRTHKLRAFCGLLLTLPSKVRAGFDSSASNNIAVYWGQNSINRSLGGQERLSFYCANTPIDIIPMAFLYTIKTPATTINFSNAGDNCTVFTGSQLLSCPQIEEDIQACQSAHNKSLLLSIGGATYTEGGFSSPAEAISFAGTIWSMFGPKNSTSSVERPFGSAVIDGFDIDLEAGAENMVDFVRELRRLMDSDKTKRYYLSGAPQCVFPDVAMGEILNEVPFDFVSVQFYNNWCGVQSWKDGEEPQHAFNFDVWDQWAKAQSKNKNVKVLLGVPGSAAAATTGYVSGDALRGVVEYSRGFGSFGGVMMWDMSQVYGNAGFLDSISAALGGAGQLSGQPSGQPSDQSSSQPSFKFTTIVITTISATLTVTAPDTAPSITTSTKTTSSKATPTGGLVPQWGKCGGVGYEGSTTCAPPYQCVKLGEWWSQCD</sequence>
<dbReference type="PROSITE" id="PS01095">
    <property type="entry name" value="GH18_1"/>
    <property type="match status" value="1"/>
</dbReference>
<keyword evidence="9" id="KW-0119">Carbohydrate metabolism</keyword>
<accession>A0AAN7A7I3</accession>
<proteinExistence type="inferred from homology"/>
<evidence type="ECO:0000256" key="4">
    <source>
        <dbReference type="ARBA" id="ARBA00022525"/>
    </source>
</evidence>
<dbReference type="GO" id="GO:0006032">
    <property type="term" value="P:chitin catabolic process"/>
    <property type="evidence" value="ECO:0007669"/>
    <property type="project" value="UniProtKB-KW"/>
</dbReference>
<evidence type="ECO:0000259" key="16">
    <source>
        <dbReference type="PROSITE" id="PS51164"/>
    </source>
</evidence>
<dbReference type="PROSITE" id="PS51164">
    <property type="entry name" value="CBM1_2"/>
    <property type="match status" value="1"/>
</dbReference>
<dbReference type="InterPro" id="IPR001223">
    <property type="entry name" value="Glyco_hydro18_cat"/>
</dbReference>
<evidence type="ECO:0000256" key="7">
    <source>
        <dbReference type="ARBA" id="ARBA00022801"/>
    </source>
</evidence>
<gene>
    <name evidence="18" type="ORF">QBC36DRAFT_186181</name>
</gene>
<feature type="region of interest" description="Disordered" evidence="14">
    <location>
        <begin position="374"/>
        <end position="393"/>
    </location>
</feature>
<evidence type="ECO:0000256" key="5">
    <source>
        <dbReference type="ARBA" id="ARBA00022669"/>
    </source>
</evidence>
<dbReference type="GO" id="GO:0005576">
    <property type="term" value="C:extracellular region"/>
    <property type="evidence" value="ECO:0007669"/>
    <property type="project" value="UniProtKB-SubCell"/>
</dbReference>
<evidence type="ECO:0000256" key="12">
    <source>
        <dbReference type="ARBA" id="ARBA00025727"/>
    </source>
</evidence>
<dbReference type="GO" id="GO:0030248">
    <property type="term" value="F:cellulose binding"/>
    <property type="evidence" value="ECO:0007669"/>
    <property type="project" value="InterPro"/>
</dbReference>
<keyword evidence="5" id="KW-0147">Chitin-binding</keyword>
<evidence type="ECO:0000256" key="15">
    <source>
        <dbReference type="SAM" id="SignalP"/>
    </source>
</evidence>
<evidence type="ECO:0000313" key="19">
    <source>
        <dbReference type="Proteomes" id="UP001302321"/>
    </source>
</evidence>
<feature type="domain" description="GH18" evidence="17">
    <location>
        <begin position="31"/>
        <end position="332"/>
    </location>
</feature>
<evidence type="ECO:0000256" key="1">
    <source>
        <dbReference type="ARBA" id="ARBA00000822"/>
    </source>
</evidence>
<dbReference type="Proteomes" id="UP001302321">
    <property type="component" value="Unassembled WGS sequence"/>
</dbReference>
<evidence type="ECO:0000256" key="8">
    <source>
        <dbReference type="ARBA" id="ARBA00023024"/>
    </source>
</evidence>
<dbReference type="GO" id="GO:0008061">
    <property type="term" value="F:chitin binding"/>
    <property type="evidence" value="ECO:0007669"/>
    <property type="project" value="UniProtKB-KW"/>
</dbReference>
<keyword evidence="11" id="KW-0624">Polysaccharide degradation</keyword>
<dbReference type="Pfam" id="PF00704">
    <property type="entry name" value="Glyco_hydro_18"/>
    <property type="match status" value="1"/>
</dbReference>
<keyword evidence="10 13" id="KW-0326">Glycosidase</keyword>
<dbReference type="CDD" id="cd02877">
    <property type="entry name" value="GH18_hevamine_XipI_class_III"/>
    <property type="match status" value="1"/>
</dbReference>
<comment type="similarity">
    <text evidence="12">Belongs to the glycosyl hydrolase 18 family. Chitinase class III subfamily.</text>
</comment>
<dbReference type="PANTHER" id="PTHR45708:SF49">
    <property type="entry name" value="ENDOCHITINASE"/>
    <property type="match status" value="1"/>
</dbReference>
<dbReference type="PROSITE" id="PS00562">
    <property type="entry name" value="CBM1_1"/>
    <property type="match status" value="1"/>
</dbReference>
<evidence type="ECO:0000313" key="18">
    <source>
        <dbReference type="EMBL" id="KAK4176963.1"/>
    </source>
</evidence>
<dbReference type="Pfam" id="PF00734">
    <property type="entry name" value="CBM_1"/>
    <property type="match status" value="1"/>
</dbReference>
<evidence type="ECO:0000256" key="14">
    <source>
        <dbReference type="SAM" id="MobiDB-lite"/>
    </source>
</evidence>
<dbReference type="FunFam" id="3.20.20.80:FF:000145">
    <property type="entry name" value="Class III chitinase, putative"/>
    <property type="match status" value="1"/>
</dbReference>
<feature type="signal peptide" evidence="15">
    <location>
        <begin position="1"/>
        <end position="23"/>
    </location>
</feature>